<reference evidence="3 4" key="1">
    <citation type="submission" date="2018-10" db="EMBL/GenBank/DDBJ databases">
        <title>Transmission dynamics of multidrug resistant bacteria on intensive care unit surfaces.</title>
        <authorList>
            <person name="D'Souza A.W."/>
            <person name="Potter R.F."/>
            <person name="Wallace M."/>
            <person name="Shupe A."/>
            <person name="Patel S."/>
            <person name="Sun S."/>
            <person name="Gul D."/>
            <person name="Kwon J.H."/>
            <person name="Andleeb S."/>
            <person name="Burnham C.-A.D."/>
            <person name="Dantas G."/>
        </authorList>
    </citation>
    <scope>NUCLEOTIDE SEQUENCE [LARGE SCALE GENOMIC DNA]</scope>
    <source>
        <strain evidence="3 4">WF_348</strain>
    </source>
</reference>
<proteinExistence type="predicted"/>
<sequence>MDNIWIQYIFIAFLFGFAVWYVVKLIRNSFSSKGGGCSKGCGCSPSKDEFQKKANS</sequence>
<evidence type="ECO:0000256" key="1">
    <source>
        <dbReference type="SAM" id="MobiDB-lite"/>
    </source>
</evidence>
<organism evidence="3 4">
    <name type="scientific">Empedobacter falsenii</name>
    <dbReference type="NCBI Taxonomy" id="343874"/>
    <lineage>
        <taxon>Bacteria</taxon>
        <taxon>Pseudomonadati</taxon>
        <taxon>Bacteroidota</taxon>
        <taxon>Flavobacteriia</taxon>
        <taxon>Flavobacteriales</taxon>
        <taxon>Weeksellaceae</taxon>
        <taxon>Empedobacter</taxon>
    </lineage>
</organism>
<feature type="compositionally biased region" description="Basic and acidic residues" evidence="1">
    <location>
        <begin position="46"/>
        <end position="56"/>
    </location>
</feature>
<feature type="region of interest" description="Disordered" evidence="1">
    <location>
        <begin position="32"/>
        <end position="56"/>
    </location>
</feature>
<protein>
    <submittedName>
        <fullName evidence="3">FeoB-associated Cys-rich membrane protein</fullName>
    </submittedName>
</protein>
<name>A0A427BNK3_9FLAO</name>
<dbReference type="AlphaFoldDB" id="A0A427BNK3"/>
<feature type="transmembrane region" description="Helical" evidence="2">
    <location>
        <begin position="6"/>
        <end position="23"/>
    </location>
</feature>
<keyword evidence="2" id="KW-0472">Membrane</keyword>
<keyword evidence="2" id="KW-1133">Transmembrane helix</keyword>
<evidence type="ECO:0000313" key="4">
    <source>
        <dbReference type="Proteomes" id="UP000267844"/>
    </source>
</evidence>
<evidence type="ECO:0000313" key="3">
    <source>
        <dbReference type="EMBL" id="RRT91356.1"/>
    </source>
</evidence>
<dbReference type="Proteomes" id="UP000267844">
    <property type="component" value="Unassembled WGS sequence"/>
</dbReference>
<gene>
    <name evidence="3" type="ORF">EGI89_08980</name>
</gene>
<evidence type="ECO:0000256" key="2">
    <source>
        <dbReference type="SAM" id="Phobius"/>
    </source>
</evidence>
<keyword evidence="2" id="KW-0812">Transmembrane</keyword>
<comment type="caution">
    <text evidence="3">The sequence shown here is derived from an EMBL/GenBank/DDBJ whole genome shotgun (WGS) entry which is preliminary data.</text>
</comment>
<dbReference type="EMBL" id="RHPO01000016">
    <property type="protein sequence ID" value="RRT91356.1"/>
    <property type="molecule type" value="Genomic_DNA"/>
</dbReference>
<dbReference type="RefSeq" id="WP_125349933.1">
    <property type="nucleotide sequence ID" value="NZ_JACAIY010000006.1"/>
</dbReference>
<accession>A0A427BNK3</accession>